<dbReference type="AlphaFoldDB" id="A0A9R0DS65"/>
<evidence type="ECO:0000313" key="2">
    <source>
        <dbReference type="Proteomes" id="UP000829999"/>
    </source>
</evidence>
<keyword evidence="1" id="KW-0472">Membrane</keyword>
<feature type="transmembrane region" description="Helical" evidence="1">
    <location>
        <begin position="91"/>
        <end position="114"/>
    </location>
</feature>
<evidence type="ECO:0000313" key="3">
    <source>
        <dbReference type="RefSeq" id="XP_050552115.1"/>
    </source>
</evidence>
<name>A0A9R0DS65_SPOFR</name>
<keyword evidence="1" id="KW-0812">Transmembrane</keyword>
<organism evidence="2 3">
    <name type="scientific">Spodoptera frugiperda</name>
    <name type="common">Fall armyworm</name>
    <dbReference type="NCBI Taxonomy" id="7108"/>
    <lineage>
        <taxon>Eukaryota</taxon>
        <taxon>Metazoa</taxon>
        <taxon>Ecdysozoa</taxon>
        <taxon>Arthropoda</taxon>
        <taxon>Hexapoda</taxon>
        <taxon>Insecta</taxon>
        <taxon>Pterygota</taxon>
        <taxon>Neoptera</taxon>
        <taxon>Endopterygota</taxon>
        <taxon>Lepidoptera</taxon>
        <taxon>Glossata</taxon>
        <taxon>Ditrysia</taxon>
        <taxon>Noctuoidea</taxon>
        <taxon>Noctuidae</taxon>
        <taxon>Amphipyrinae</taxon>
        <taxon>Spodoptera</taxon>
    </lineage>
</organism>
<dbReference type="Proteomes" id="UP000829999">
    <property type="component" value="Chromosome 10"/>
</dbReference>
<feature type="transmembrane region" description="Helical" evidence="1">
    <location>
        <begin position="25"/>
        <end position="48"/>
    </location>
</feature>
<gene>
    <name evidence="3" type="primary">LOC126911092</name>
</gene>
<accession>A0A9R0DS65</accession>
<sequence>MTLKAVEQATSGAAASRVRGYLRQALMVVLINVPAVSFGLAVGWVSLASGAAGGDGVDDAQAVVAAGTTYLASLAGVPLCARVLAAGRKPAVIATSAAFVVIHDTFLQVLQYGYSP</sequence>
<reference evidence="3" key="1">
    <citation type="submission" date="2025-08" db="UniProtKB">
        <authorList>
            <consortium name="RefSeq"/>
        </authorList>
    </citation>
    <scope>IDENTIFICATION</scope>
    <source>
        <tissue evidence="3">Whole larval tissue</tissue>
    </source>
</reference>
<dbReference type="OrthoDB" id="5141738at2759"/>
<dbReference type="RefSeq" id="XP_050552115.1">
    <property type="nucleotide sequence ID" value="XM_050696158.1"/>
</dbReference>
<protein>
    <submittedName>
        <fullName evidence="3">Uncharacterized protein LOC126911092</fullName>
    </submittedName>
</protein>
<dbReference type="GeneID" id="126911092"/>
<evidence type="ECO:0000256" key="1">
    <source>
        <dbReference type="SAM" id="Phobius"/>
    </source>
</evidence>
<keyword evidence="1" id="KW-1133">Transmembrane helix</keyword>
<feature type="transmembrane region" description="Helical" evidence="1">
    <location>
        <begin position="60"/>
        <end position="84"/>
    </location>
</feature>
<proteinExistence type="predicted"/>
<keyword evidence="2" id="KW-1185">Reference proteome</keyword>